<evidence type="ECO:0000313" key="1">
    <source>
        <dbReference type="EMBL" id="RKL65159.1"/>
    </source>
</evidence>
<dbReference type="RefSeq" id="WP_110935578.1">
    <property type="nucleotide sequence ID" value="NZ_KZ614146.1"/>
</dbReference>
<organism evidence="1 2">
    <name type="scientific">Salipaludibacillus neizhouensis</name>
    <dbReference type="NCBI Taxonomy" id="885475"/>
    <lineage>
        <taxon>Bacteria</taxon>
        <taxon>Bacillati</taxon>
        <taxon>Bacillota</taxon>
        <taxon>Bacilli</taxon>
        <taxon>Bacillales</taxon>
        <taxon>Bacillaceae</taxon>
    </lineage>
</organism>
<dbReference type="Proteomes" id="UP000281498">
    <property type="component" value="Unassembled WGS sequence"/>
</dbReference>
<evidence type="ECO:0000313" key="2">
    <source>
        <dbReference type="Proteomes" id="UP000281498"/>
    </source>
</evidence>
<reference evidence="1 2" key="1">
    <citation type="submission" date="2017-10" db="EMBL/GenBank/DDBJ databases">
        <title>Bacillus sp. nov., a halophilic bacterium isolated from a Keqin Lake.</title>
        <authorList>
            <person name="Wang H."/>
        </authorList>
    </citation>
    <scope>NUCLEOTIDE SEQUENCE [LARGE SCALE GENOMIC DNA]</scope>
    <source>
        <strain evidence="1 2">KCTC 13187</strain>
    </source>
</reference>
<gene>
    <name evidence="1" type="ORF">CR203_22105</name>
</gene>
<dbReference type="AlphaFoldDB" id="A0A3A9JY83"/>
<name>A0A3A9JY83_9BACI</name>
<protein>
    <submittedName>
        <fullName evidence="1">Uncharacterized protein</fullName>
    </submittedName>
</protein>
<accession>A0A3A9JY83</accession>
<dbReference type="EMBL" id="PDOE01000021">
    <property type="protein sequence ID" value="RKL65159.1"/>
    <property type="molecule type" value="Genomic_DNA"/>
</dbReference>
<sequence>MSLIDGDPSEQGILSSYADISLDWPELHLDLNEEGNELSATSAQSGLFYDSLFGISDLYGIEEVLFFNPNGENDIIVAEREIDEPLIVEDERGLTRGYYTIYDEDLEETLFLAGGELVEQVEDDIGEPLSFPETVEAMHTVDREDAFYFSSIVEGLEIVNSSMENGIATVQYTMDEEVVTEADRIVFENAIQLAALDFRAWEVRLINNTMQEFITYPLVGQ</sequence>
<keyword evidence="2" id="KW-1185">Reference proteome</keyword>
<proteinExistence type="predicted"/>
<dbReference type="OrthoDB" id="2451110at2"/>
<comment type="caution">
    <text evidence="1">The sequence shown here is derived from an EMBL/GenBank/DDBJ whole genome shotgun (WGS) entry which is preliminary data.</text>
</comment>